<keyword evidence="4" id="KW-0444">Lipid biosynthesis</keyword>
<feature type="binding site" evidence="17">
    <location>
        <begin position="113"/>
        <end position="114"/>
    </location>
    <ligand>
        <name>ATP</name>
        <dbReference type="ChEBI" id="CHEBI:30616"/>
    </ligand>
</feature>
<accession>A0A7Y0FMU2</accession>
<keyword evidence="8 21" id="KW-0418">Kinase</keyword>
<keyword evidence="7 17" id="KW-0547">Nucleotide-binding</keyword>
<keyword evidence="12 20" id="KW-0472">Membrane</keyword>
<evidence type="ECO:0000313" key="22">
    <source>
        <dbReference type="Proteomes" id="UP000559626"/>
    </source>
</evidence>
<evidence type="ECO:0000256" key="3">
    <source>
        <dbReference type="ARBA" id="ARBA00022475"/>
    </source>
</evidence>
<evidence type="ECO:0000256" key="8">
    <source>
        <dbReference type="ARBA" id="ARBA00022777"/>
    </source>
</evidence>
<dbReference type="AlphaFoldDB" id="A0A7Y0FMU2"/>
<keyword evidence="13" id="KW-0594">Phospholipid biosynthesis</keyword>
<dbReference type="InterPro" id="IPR036945">
    <property type="entry name" value="DAGK_sf"/>
</dbReference>
<evidence type="ECO:0000256" key="10">
    <source>
        <dbReference type="ARBA" id="ARBA00022989"/>
    </source>
</evidence>
<dbReference type="GO" id="GO:0008654">
    <property type="term" value="P:phospholipid biosynthetic process"/>
    <property type="evidence" value="ECO:0007669"/>
    <property type="project" value="UniProtKB-KW"/>
</dbReference>
<protein>
    <submittedName>
        <fullName evidence="21">Diacylglycerol kinase family protein</fullName>
    </submittedName>
</protein>
<dbReference type="PANTHER" id="PTHR34299">
    <property type="entry name" value="DIACYLGLYCEROL KINASE"/>
    <property type="match status" value="1"/>
</dbReference>
<keyword evidence="9 17" id="KW-0067">ATP-binding</keyword>
<sequence>MPAASFPDPLGPAPNPVPPARRPGLLRRRAASFGHALRGVTVALRTELHLQFHAAASVVVLALGAYLGLSRLEWALVALAVGGVWTAELVNTAIEALTDLVSPGYHPLAGKTKDVAAGAVLLAALAALAVGLLVFGPKVWARWGP</sequence>
<comment type="cofactor">
    <cofactor evidence="18">
        <name>Mg(2+)</name>
        <dbReference type="ChEBI" id="CHEBI:18420"/>
    </cofactor>
    <text evidence="18">Mn(2+), Zn(2+), Cd(2+) and Co(2+) support activity to lesser extents.</text>
</comment>
<dbReference type="Proteomes" id="UP000559626">
    <property type="component" value="Unassembled WGS sequence"/>
</dbReference>
<feature type="transmembrane region" description="Helical" evidence="20">
    <location>
        <begin position="114"/>
        <end position="135"/>
    </location>
</feature>
<dbReference type="PANTHER" id="PTHR34299:SF1">
    <property type="entry name" value="DIACYLGLYCEROL KINASE"/>
    <property type="match status" value="1"/>
</dbReference>
<dbReference type="GO" id="GO:0046872">
    <property type="term" value="F:metal ion binding"/>
    <property type="evidence" value="ECO:0007669"/>
    <property type="project" value="UniProtKB-KW"/>
</dbReference>
<keyword evidence="14" id="KW-1208">Phospholipid metabolism</keyword>
<feature type="active site" description="Proton acceptor" evidence="15">
    <location>
        <position position="88"/>
    </location>
</feature>
<dbReference type="GO" id="GO:0016301">
    <property type="term" value="F:kinase activity"/>
    <property type="evidence" value="ECO:0007669"/>
    <property type="project" value="UniProtKB-KW"/>
</dbReference>
<dbReference type="GO" id="GO:0005886">
    <property type="term" value="C:plasma membrane"/>
    <property type="evidence" value="ECO:0007669"/>
    <property type="project" value="UniProtKB-SubCell"/>
</dbReference>
<feature type="region of interest" description="Disordered" evidence="19">
    <location>
        <begin position="1"/>
        <end position="21"/>
    </location>
</feature>
<evidence type="ECO:0000256" key="4">
    <source>
        <dbReference type="ARBA" id="ARBA00022516"/>
    </source>
</evidence>
<evidence type="ECO:0000256" key="15">
    <source>
        <dbReference type="PIRSR" id="PIRSR600829-1"/>
    </source>
</evidence>
<evidence type="ECO:0000256" key="20">
    <source>
        <dbReference type="SAM" id="Phobius"/>
    </source>
</evidence>
<feature type="binding site" evidence="16">
    <location>
        <position position="28"/>
    </location>
    <ligand>
        <name>substrate</name>
    </ligand>
</feature>
<feature type="compositionally biased region" description="Pro residues" evidence="19">
    <location>
        <begin position="9"/>
        <end position="21"/>
    </location>
</feature>
<dbReference type="EMBL" id="JABBGH010000002">
    <property type="protein sequence ID" value="NML65775.1"/>
    <property type="molecule type" value="Genomic_DNA"/>
</dbReference>
<feature type="binding site" evidence="17">
    <location>
        <position position="28"/>
    </location>
    <ligand>
        <name>ATP</name>
        <dbReference type="ChEBI" id="CHEBI:30616"/>
    </ligand>
</feature>
<keyword evidence="10 20" id="KW-1133">Transmembrane helix</keyword>
<feature type="binding site" evidence="18">
    <location>
        <position position="47"/>
    </location>
    <ligand>
        <name>a divalent metal cation</name>
        <dbReference type="ChEBI" id="CHEBI:60240"/>
    </ligand>
</feature>
<name>A0A7Y0FMU2_9BACT</name>
<proteinExistence type="inferred from homology"/>
<keyword evidence="5" id="KW-0808">Transferase</keyword>
<evidence type="ECO:0000256" key="9">
    <source>
        <dbReference type="ARBA" id="ARBA00022840"/>
    </source>
</evidence>
<evidence type="ECO:0000256" key="5">
    <source>
        <dbReference type="ARBA" id="ARBA00022679"/>
    </source>
</evidence>
<gene>
    <name evidence="21" type="ORF">HHL22_11210</name>
</gene>
<keyword evidence="18" id="KW-0479">Metal-binding</keyword>
<evidence type="ECO:0000256" key="11">
    <source>
        <dbReference type="ARBA" id="ARBA00023098"/>
    </source>
</evidence>
<evidence type="ECO:0000256" key="14">
    <source>
        <dbReference type="ARBA" id="ARBA00023264"/>
    </source>
</evidence>
<dbReference type="Pfam" id="PF01219">
    <property type="entry name" value="DAGK_prokar"/>
    <property type="match status" value="1"/>
</dbReference>
<feature type="transmembrane region" description="Helical" evidence="20">
    <location>
        <begin position="76"/>
        <end position="94"/>
    </location>
</feature>
<feature type="binding site" evidence="18">
    <location>
        <position position="95"/>
    </location>
    <ligand>
        <name>a divalent metal cation</name>
        <dbReference type="ChEBI" id="CHEBI:60240"/>
    </ligand>
</feature>
<comment type="subcellular location">
    <subcellularLocation>
        <location evidence="1">Cell membrane</location>
        <topology evidence="1">Multi-pass membrane protein</topology>
    </subcellularLocation>
</comment>
<keyword evidence="18" id="KW-0460">Magnesium</keyword>
<evidence type="ECO:0000256" key="6">
    <source>
        <dbReference type="ARBA" id="ARBA00022692"/>
    </source>
</evidence>
<evidence type="ECO:0000256" key="18">
    <source>
        <dbReference type="PIRSR" id="PIRSR600829-4"/>
    </source>
</evidence>
<keyword evidence="11" id="KW-0443">Lipid metabolism</keyword>
<dbReference type="InterPro" id="IPR033717">
    <property type="entry name" value="UDPK"/>
</dbReference>
<comment type="similarity">
    <text evidence="2">Belongs to the bacterial diacylglycerol kinase family.</text>
</comment>
<dbReference type="CDD" id="cd14265">
    <property type="entry name" value="UDPK_IM_like"/>
    <property type="match status" value="1"/>
</dbReference>
<comment type="caution">
    <text evidence="21">The sequence shown here is derived from an EMBL/GenBank/DDBJ whole genome shotgun (WGS) entry which is preliminary data.</text>
</comment>
<feature type="transmembrane region" description="Helical" evidence="20">
    <location>
        <begin position="50"/>
        <end position="69"/>
    </location>
</feature>
<evidence type="ECO:0000256" key="2">
    <source>
        <dbReference type="ARBA" id="ARBA00005967"/>
    </source>
</evidence>
<evidence type="ECO:0000256" key="17">
    <source>
        <dbReference type="PIRSR" id="PIRSR600829-3"/>
    </source>
</evidence>
<feature type="binding site" evidence="17">
    <location>
        <position position="47"/>
    </location>
    <ligand>
        <name>ATP</name>
        <dbReference type="ChEBI" id="CHEBI:30616"/>
    </ligand>
</feature>
<keyword evidence="6 20" id="KW-0812">Transmembrane</keyword>
<dbReference type="GO" id="GO:0005524">
    <property type="term" value="F:ATP binding"/>
    <property type="evidence" value="ECO:0007669"/>
    <property type="project" value="UniProtKB-KW"/>
</dbReference>
<feature type="binding site" evidence="17">
    <location>
        <position position="95"/>
    </location>
    <ligand>
        <name>ATP</name>
        <dbReference type="ChEBI" id="CHEBI:30616"/>
    </ligand>
</feature>
<dbReference type="Gene3D" id="1.10.287.3610">
    <property type="match status" value="1"/>
</dbReference>
<evidence type="ECO:0000256" key="1">
    <source>
        <dbReference type="ARBA" id="ARBA00004651"/>
    </source>
</evidence>
<keyword evidence="3" id="KW-1003">Cell membrane</keyword>
<evidence type="ECO:0000313" key="21">
    <source>
        <dbReference type="EMBL" id="NML65775.1"/>
    </source>
</evidence>
<reference evidence="21 22" key="1">
    <citation type="submission" date="2020-04" db="EMBL/GenBank/DDBJ databases">
        <title>Hymenobacter polaris sp. nov., isolated from Arctic soil.</title>
        <authorList>
            <person name="Dahal R.H."/>
        </authorList>
    </citation>
    <scope>NUCLEOTIDE SEQUENCE [LARGE SCALE GENOMIC DNA]</scope>
    <source>
        <strain evidence="21 22">RP-2-7</strain>
    </source>
</reference>
<evidence type="ECO:0000256" key="7">
    <source>
        <dbReference type="ARBA" id="ARBA00022741"/>
    </source>
</evidence>
<feature type="binding site" evidence="16">
    <location>
        <position position="88"/>
    </location>
    <ligand>
        <name>substrate</name>
    </ligand>
</feature>
<evidence type="ECO:0000256" key="19">
    <source>
        <dbReference type="SAM" id="MobiDB-lite"/>
    </source>
</evidence>
<evidence type="ECO:0000256" key="13">
    <source>
        <dbReference type="ARBA" id="ARBA00023209"/>
    </source>
</evidence>
<organism evidence="21 22">
    <name type="scientific">Hymenobacter polaris</name>
    <dbReference type="NCBI Taxonomy" id="2682546"/>
    <lineage>
        <taxon>Bacteria</taxon>
        <taxon>Pseudomonadati</taxon>
        <taxon>Bacteroidota</taxon>
        <taxon>Cytophagia</taxon>
        <taxon>Cytophagales</taxon>
        <taxon>Hymenobacteraceae</taxon>
        <taxon>Hymenobacter</taxon>
    </lineage>
</organism>
<evidence type="ECO:0000256" key="16">
    <source>
        <dbReference type="PIRSR" id="PIRSR600829-2"/>
    </source>
</evidence>
<keyword evidence="22" id="KW-1185">Reference proteome</keyword>
<evidence type="ECO:0000256" key="12">
    <source>
        <dbReference type="ARBA" id="ARBA00023136"/>
    </source>
</evidence>
<dbReference type="InterPro" id="IPR000829">
    <property type="entry name" value="DAGK"/>
</dbReference>